<keyword evidence="4 8" id="KW-0547">Nucleotide-binding</keyword>
<evidence type="ECO:0000259" key="9">
    <source>
        <dbReference type="Pfam" id="PF02223"/>
    </source>
</evidence>
<dbReference type="Proteomes" id="UP001198163">
    <property type="component" value="Unassembled WGS sequence"/>
</dbReference>
<evidence type="ECO:0000256" key="5">
    <source>
        <dbReference type="ARBA" id="ARBA00022777"/>
    </source>
</evidence>
<dbReference type="GO" id="GO:0005737">
    <property type="term" value="C:cytoplasm"/>
    <property type="evidence" value="ECO:0007669"/>
    <property type="project" value="TreeGrafter"/>
</dbReference>
<evidence type="ECO:0000256" key="2">
    <source>
        <dbReference type="ARBA" id="ARBA00022679"/>
    </source>
</evidence>
<evidence type="ECO:0000256" key="4">
    <source>
        <dbReference type="ARBA" id="ARBA00022741"/>
    </source>
</evidence>
<evidence type="ECO:0000256" key="1">
    <source>
        <dbReference type="ARBA" id="ARBA00009776"/>
    </source>
</evidence>
<evidence type="ECO:0000256" key="3">
    <source>
        <dbReference type="ARBA" id="ARBA00022727"/>
    </source>
</evidence>
<dbReference type="EMBL" id="JAINWA010000003">
    <property type="protein sequence ID" value="MCD1654779.1"/>
    <property type="molecule type" value="Genomic_DNA"/>
</dbReference>
<reference evidence="10" key="1">
    <citation type="submission" date="2021-08" db="EMBL/GenBank/DDBJ databases">
        <title>Comparative analyses of Brucepasteria parasyntrophica and Teretinema zuelzerae.</title>
        <authorList>
            <person name="Song Y."/>
            <person name="Brune A."/>
        </authorList>
    </citation>
    <scope>NUCLEOTIDE SEQUENCE</scope>
    <source>
        <strain evidence="10">DSM 1903</strain>
    </source>
</reference>
<dbReference type="GO" id="GO:0006233">
    <property type="term" value="P:dTDP biosynthetic process"/>
    <property type="evidence" value="ECO:0007669"/>
    <property type="project" value="InterPro"/>
</dbReference>
<accession>A0AAE3JLF8</accession>
<comment type="function">
    <text evidence="8">Phosphorylation of dTMP to form dTDP in both de novo and salvage pathways of dTTP synthesis.</text>
</comment>
<comment type="caution">
    <text evidence="8">Lacks conserved residue(s) required for the propagation of feature annotation.</text>
</comment>
<proteinExistence type="inferred from homology"/>
<dbReference type="HAMAP" id="MF_00165">
    <property type="entry name" value="Thymidylate_kinase"/>
    <property type="match status" value="1"/>
</dbReference>
<dbReference type="PANTHER" id="PTHR10344">
    <property type="entry name" value="THYMIDYLATE KINASE"/>
    <property type="match status" value="1"/>
</dbReference>
<dbReference type="Pfam" id="PF02223">
    <property type="entry name" value="Thymidylate_kin"/>
    <property type="match status" value="1"/>
</dbReference>
<dbReference type="Gene3D" id="3.40.50.300">
    <property type="entry name" value="P-loop containing nucleotide triphosphate hydrolases"/>
    <property type="match status" value="1"/>
</dbReference>
<evidence type="ECO:0000256" key="7">
    <source>
        <dbReference type="ARBA" id="ARBA00048743"/>
    </source>
</evidence>
<keyword evidence="5 8" id="KW-0418">Kinase</keyword>
<dbReference type="InterPro" id="IPR027417">
    <property type="entry name" value="P-loop_NTPase"/>
</dbReference>
<dbReference type="SUPFAM" id="SSF52540">
    <property type="entry name" value="P-loop containing nucleoside triphosphate hydrolases"/>
    <property type="match status" value="1"/>
</dbReference>
<dbReference type="EC" id="2.7.4.9" evidence="8"/>
<dbReference type="AlphaFoldDB" id="A0AAE3JLF8"/>
<comment type="catalytic activity">
    <reaction evidence="7 8">
        <text>dTMP + ATP = dTDP + ADP</text>
        <dbReference type="Rhea" id="RHEA:13517"/>
        <dbReference type="ChEBI" id="CHEBI:30616"/>
        <dbReference type="ChEBI" id="CHEBI:58369"/>
        <dbReference type="ChEBI" id="CHEBI:63528"/>
        <dbReference type="ChEBI" id="CHEBI:456216"/>
        <dbReference type="EC" id="2.7.4.9"/>
    </reaction>
</comment>
<dbReference type="RefSeq" id="WP_230755317.1">
    <property type="nucleotide sequence ID" value="NZ_JAINWA010000003.1"/>
</dbReference>
<dbReference type="InterPro" id="IPR018095">
    <property type="entry name" value="Thymidylate_kin_CS"/>
</dbReference>
<evidence type="ECO:0000313" key="10">
    <source>
        <dbReference type="EMBL" id="MCD1654779.1"/>
    </source>
</evidence>
<keyword evidence="2 8" id="KW-0808">Transferase</keyword>
<protein>
    <recommendedName>
        <fullName evidence="8">Thymidylate kinase</fullName>
        <ecNumber evidence="8">2.7.4.9</ecNumber>
    </recommendedName>
    <alternativeName>
        <fullName evidence="8">dTMP kinase</fullName>
    </alternativeName>
</protein>
<dbReference type="PROSITE" id="PS01331">
    <property type="entry name" value="THYMIDYLATE_KINASE"/>
    <property type="match status" value="1"/>
</dbReference>
<dbReference type="InterPro" id="IPR018094">
    <property type="entry name" value="Thymidylate_kinase"/>
</dbReference>
<dbReference type="NCBIfam" id="TIGR00041">
    <property type="entry name" value="DTMP_kinase"/>
    <property type="match status" value="1"/>
</dbReference>
<comment type="caution">
    <text evidence="10">The sequence shown here is derived from an EMBL/GenBank/DDBJ whole genome shotgun (WGS) entry which is preliminary data.</text>
</comment>
<keyword evidence="3 8" id="KW-0545">Nucleotide biosynthesis</keyword>
<dbReference type="GO" id="GO:0005524">
    <property type="term" value="F:ATP binding"/>
    <property type="evidence" value="ECO:0007669"/>
    <property type="project" value="UniProtKB-UniRule"/>
</dbReference>
<sequence length="212" mass="24373">MIVRNFFVFEGIDGTGTTTQLKLIKERFLREENEGRELIVTCEPTTGPIGALIRRGLSGEYRFTADTMARLFAADRGEHIYGSDGILEQTKAGKTVISDRYLFSTLAYQGSAGDPQLAEQLNAEFPLPEYLFYFDLDADAAMNRVEKRNARLEIYEKREFQRILRNRYASILEHYRIEHPEMKIVVIDASLGIQEISEKIWSIIRNKPIIET</sequence>
<dbReference type="PANTHER" id="PTHR10344:SF4">
    <property type="entry name" value="UMP-CMP KINASE 2, MITOCHONDRIAL"/>
    <property type="match status" value="1"/>
</dbReference>
<dbReference type="GO" id="GO:0004798">
    <property type="term" value="F:dTMP kinase activity"/>
    <property type="evidence" value="ECO:0007669"/>
    <property type="project" value="UniProtKB-UniRule"/>
</dbReference>
<name>A0AAE3JLF8_9SPIR</name>
<evidence type="ECO:0000256" key="8">
    <source>
        <dbReference type="HAMAP-Rule" id="MF_00165"/>
    </source>
</evidence>
<keyword evidence="11" id="KW-1185">Reference proteome</keyword>
<dbReference type="CDD" id="cd01672">
    <property type="entry name" value="TMPK"/>
    <property type="match status" value="1"/>
</dbReference>
<comment type="similarity">
    <text evidence="1 8">Belongs to the thymidylate kinase family.</text>
</comment>
<organism evidence="10 11">
    <name type="scientific">Teretinema zuelzerae</name>
    <dbReference type="NCBI Taxonomy" id="156"/>
    <lineage>
        <taxon>Bacteria</taxon>
        <taxon>Pseudomonadati</taxon>
        <taxon>Spirochaetota</taxon>
        <taxon>Spirochaetia</taxon>
        <taxon>Spirochaetales</taxon>
        <taxon>Treponemataceae</taxon>
        <taxon>Teretinema</taxon>
    </lineage>
</organism>
<evidence type="ECO:0000256" key="6">
    <source>
        <dbReference type="ARBA" id="ARBA00022840"/>
    </source>
</evidence>
<feature type="domain" description="Thymidylate kinase-like" evidence="9">
    <location>
        <begin position="9"/>
        <end position="200"/>
    </location>
</feature>
<dbReference type="InterPro" id="IPR039430">
    <property type="entry name" value="Thymidylate_kin-like_dom"/>
</dbReference>
<evidence type="ECO:0000313" key="11">
    <source>
        <dbReference type="Proteomes" id="UP001198163"/>
    </source>
</evidence>
<dbReference type="GO" id="GO:0006235">
    <property type="term" value="P:dTTP biosynthetic process"/>
    <property type="evidence" value="ECO:0007669"/>
    <property type="project" value="UniProtKB-UniRule"/>
</dbReference>
<keyword evidence="6 8" id="KW-0067">ATP-binding</keyword>
<dbReference type="GO" id="GO:0006227">
    <property type="term" value="P:dUDP biosynthetic process"/>
    <property type="evidence" value="ECO:0007669"/>
    <property type="project" value="TreeGrafter"/>
</dbReference>
<gene>
    <name evidence="8 10" type="primary">tmk</name>
    <name evidence="10" type="ORF">K7J14_08690</name>
</gene>